<evidence type="ECO:0000313" key="2">
    <source>
        <dbReference type="Proteomes" id="UP001201273"/>
    </source>
</evidence>
<organism evidence="1 2">
    <name type="scientific">Motilimonas cestriensis</name>
    <dbReference type="NCBI Taxonomy" id="2742685"/>
    <lineage>
        <taxon>Bacteria</taxon>
        <taxon>Pseudomonadati</taxon>
        <taxon>Pseudomonadota</taxon>
        <taxon>Gammaproteobacteria</taxon>
        <taxon>Alteromonadales</taxon>
        <taxon>Alteromonadales genera incertae sedis</taxon>
        <taxon>Motilimonas</taxon>
    </lineage>
</organism>
<name>A0ABS8WGN4_9GAMM</name>
<comment type="caution">
    <text evidence="1">The sequence shown here is derived from an EMBL/GenBank/DDBJ whole genome shotgun (WGS) entry which is preliminary data.</text>
</comment>
<evidence type="ECO:0008006" key="3">
    <source>
        <dbReference type="Google" id="ProtNLM"/>
    </source>
</evidence>
<dbReference type="Proteomes" id="UP001201273">
    <property type="component" value="Unassembled WGS sequence"/>
</dbReference>
<accession>A0ABS8WGN4</accession>
<sequence>MKSPHTQRGISLFISMLMLALLSALTTLLMANASLDLKMAGAAALKIDADQQLEGAIEELLAKDDSALKFASAIKGSQFTLTHISGVSSAVAQVQDQPSCARSRKPSSDDIFACRYLHTKLNRDYGRAKTGSGRLGHNSAGLGIEQKTLKN</sequence>
<proteinExistence type="predicted"/>
<protein>
    <recommendedName>
        <fullName evidence="3">Type 4 fimbrial biogenesis protein PilX N-terminal domain-containing protein</fullName>
    </recommendedName>
</protein>
<reference evidence="1 2" key="1">
    <citation type="journal article" date="2022" name="Environ. Microbiol. Rep.">
        <title>Eco-phylogenetic analyses reveal divergent evolution of vitamin B12 metabolism in the marine bacterial family 'Psychromonadaceae'.</title>
        <authorList>
            <person name="Jin X."/>
            <person name="Yang Y."/>
            <person name="Cao H."/>
            <person name="Gao B."/>
            <person name="Zhao Z."/>
        </authorList>
    </citation>
    <scope>NUCLEOTIDE SEQUENCE [LARGE SCALE GENOMIC DNA]</scope>
    <source>
        <strain evidence="1 2">MKS20</strain>
    </source>
</reference>
<gene>
    <name evidence="1" type="ORF">K6Y31_17150</name>
</gene>
<evidence type="ECO:0000313" key="1">
    <source>
        <dbReference type="EMBL" id="MCE2596525.1"/>
    </source>
</evidence>
<dbReference type="EMBL" id="JAIMJA010000020">
    <property type="protein sequence ID" value="MCE2596525.1"/>
    <property type="molecule type" value="Genomic_DNA"/>
</dbReference>
<dbReference type="RefSeq" id="WP_233054161.1">
    <property type="nucleotide sequence ID" value="NZ_JAIMJA010000020.1"/>
</dbReference>
<keyword evidence="2" id="KW-1185">Reference proteome</keyword>